<dbReference type="Gene3D" id="2.30.180.10">
    <property type="entry name" value="FAS1 domain"/>
    <property type="match status" value="1"/>
</dbReference>
<comment type="subcellular location">
    <subcellularLocation>
        <location evidence="1">Cell membrane</location>
        <topology evidence="1">Lipid-anchor</topology>
        <topology evidence="1">GPI-anchor</topology>
    </subcellularLocation>
</comment>
<dbReference type="PANTHER" id="PTHR32077:SF65">
    <property type="entry name" value="FASCICLIN-LIKE ARABINOGALACTAN PROTEIN 11"/>
    <property type="match status" value="1"/>
</dbReference>
<evidence type="ECO:0000256" key="11">
    <source>
        <dbReference type="SAM" id="SignalP"/>
    </source>
</evidence>
<dbReference type="SUPFAM" id="SSF56672">
    <property type="entry name" value="DNA/RNA polymerases"/>
    <property type="match status" value="1"/>
</dbReference>
<accession>A0A5N6M9R1</accession>
<evidence type="ECO:0000259" key="12">
    <source>
        <dbReference type="PROSITE" id="PS50213"/>
    </source>
</evidence>
<evidence type="ECO:0000256" key="6">
    <source>
        <dbReference type="ARBA" id="ARBA00022974"/>
    </source>
</evidence>
<keyword evidence="4" id="KW-0449">Lipoprotein</keyword>
<proteinExistence type="inferred from homology"/>
<feature type="chain" id="PRO_5024430936" description="FAS1 domain-containing protein" evidence="11">
    <location>
        <begin position="24"/>
        <end position="464"/>
    </location>
</feature>
<dbReference type="InterPro" id="IPR000782">
    <property type="entry name" value="FAS1_domain"/>
</dbReference>
<evidence type="ECO:0000256" key="5">
    <source>
        <dbReference type="ARBA" id="ARBA00022729"/>
    </source>
</evidence>
<evidence type="ECO:0000256" key="2">
    <source>
        <dbReference type="ARBA" id="ARBA00007843"/>
    </source>
</evidence>
<keyword evidence="14" id="KW-1185">Reference proteome</keyword>
<dbReference type="InterPro" id="IPR043128">
    <property type="entry name" value="Rev_trsase/Diguanyl_cyclase"/>
</dbReference>
<evidence type="ECO:0000256" key="8">
    <source>
        <dbReference type="ARBA" id="ARBA00023180"/>
    </source>
</evidence>
<dbReference type="Pfam" id="PF02469">
    <property type="entry name" value="Fasciclin"/>
    <property type="match status" value="1"/>
</dbReference>
<comment type="function">
    <text evidence="9">May be a cell surface adhesion protein.</text>
</comment>
<evidence type="ECO:0000256" key="9">
    <source>
        <dbReference type="ARBA" id="ARBA00024686"/>
    </source>
</evidence>
<keyword evidence="4" id="KW-0336">GPI-anchor</keyword>
<name>A0A5N6M9R1_9ASTR</name>
<dbReference type="AlphaFoldDB" id="A0A5N6M9R1"/>
<dbReference type="GO" id="GO:0005886">
    <property type="term" value="C:plasma membrane"/>
    <property type="evidence" value="ECO:0007669"/>
    <property type="project" value="UniProtKB-SubCell"/>
</dbReference>
<keyword evidence="3" id="KW-1003">Cell membrane</keyword>
<keyword evidence="8" id="KW-0325">Glycoprotein</keyword>
<dbReference type="FunFam" id="3.30.70.270:FF:000020">
    <property type="entry name" value="Transposon Tf2-6 polyprotein-like Protein"/>
    <property type="match status" value="1"/>
</dbReference>
<dbReference type="InterPro" id="IPR041588">
    <property type="entry name" value="Integrase_H2C2"/>
</dbReference>
<dbReference type="PANTHER" id="PTHR32077">
    <property type="entry name" value="FASCICLIN-LIKE ARABINOGALACTAN PROTEIN"/>
    <property type="match status" value="1"/>
</dbReference>
<dbReference type="SUPFAM" id="SSF82153">
    <property type="entry name" value="FAS1 domain"/>
    <property type="match status" value="1"/>
</dbReference>
<evidence type="ECO:0000256" key="1">
    <source>
        <dbReference type="ARBA" id="ARBA00004609"/>
    </source>
</evidence>
<evidence type="ECO:0000256" key="4">
    <source>
        <dbReference type="ARBA" id="ARBA00022622"/>
    </source>
</evidence>
<dbReference type="OrthoDB" id="286301at2759"/>
<keyword evidence="5 11" id="KW-0732">Signal</keyword>
<feature type="signal peptide" evidence="11">
    <location>
        <begin position="1"/>
        <end position="23"/>
    </location>
</feature>
<dbReference type="GO" id="GO:0098552">
    <property type="term" value="C:side of membrane"/>
    <property type="evidence" value="ECO:0007669"/>
    <property type="project" value="UniProtKB-KW"/>
</dbReference>
<gene>
    <name evidence="13" type="ORF">E3N88_32717</name>
</gene>
<evidence type="ECO:0000256" key="10">
    <source>
        <dbReference type="SAM" id="MobiDB-lite"/>
    </source>
</evidence>
<comment type="similarity">
    <text evidence="2">Belongs to the fasciclin-like AGP family.</text>
</comment>
<evidence type="ECO:0000313" key="14">
    <source>
        <dbReference type="Proteomes" id="UP000326396"/>
    </source>
</evidence>
<dbReference type="Pfam" id="PF17921">
    <property type="entry name" value="Integrase_H2C2"/>
    <property type="match status" value="1"/>
</dbReference>
<dbReference type="FunFam" id="2.30.180.10:FF:000006">
    <property type="entry name" value="Fasciclin-like arabinogalactan protein 11"/>
    <property type="match status" value="1"/>
</dbReference>
<dbReference type="InterPro" id="IPR043502">
    <property type="entry name" value="DNA/RNA_pol_sf"/>
</dbReference>
<feature type="region of interest" description="Disordered" evidence="10">
    <location>
        <begin position="189"/>
        <end position="220"/>
    </location>
</feature>
<evidence type="ECO:0000313" key="13">
    <source>
        <dbReference type="EMBL" id="KAD3337197.1"/>
    </source>
</evidence>
<dbReference type="Gene3D" id="3.30.70.270">
    <property type="match status" value="1"/>
</dbReference>
<reference evidence="13 14" key="1">
    <citation type="submission" date="2019-05" db="EMBL/GenBank/DDBJ databases">
        <title>Mikania micrantha, genome provides insights into the molecular mechanism of rapid growth.</title>
        <authorList>
            <person name="Liu B."/>
        </authorList>
    </citation>
    <scope>NUCLEOTIDE SEQUENCE [LARGE SCALE GENOMIC DNA]</scope>
    <source>
        <strain evidence="13">NLD-2019</strain>
        <tissue evidence="13">Leaf</tissue>
    </source>
</reference>
<dbReference type="InterPro" id="IPR036378">
    <property type="entry name" value="FAS1_dom_sf"/>
</dbReference>
<evidence type="ECO:0000256" key="3">
    <source>
        <dbReference type="ARBA" id="ARBA00022475"/>
    </source>
</evidence>
<dbReference type="EMBL" id="SZYD01000016">
    <property type="protein sequence ID" value="KAD3337197.1"/>
    <property type="molecule type" value="Genomic_DNA"/>
</dbReference>
<feature type="compositionally biased region" description="Basic and acidic residues" evidence="10">
    <location>
        <begin position="197"/>
        <end position="215"/>
    </location>
</feature>
<dbReference type="Proteomes" id="UP000326396">
    <property type="component" value="Linkage Group LG6"/>
</dbReference>
<keyword evidence="7" id="KW-0472">Membrane</keyword>
<sequence length="464" mass="51463">MSSFPFFLAFPLWLSLILHCTSVSQPTTPAPAPPGPTNVTKILEKAGQYTVFLRLLLITQAGDQINTQLNNSDQGITVFAPTDNAFSGMKSGALNSLSDQQKVELVQFHIVPMFLSTSQFQTVSNPLRTQAGETAYYKFPLNITTSGNQVNISTGVIDTTVANTIYTDGSLAVYQVDKVLLPMSLFGPPAPTPDPVPKNDDKKSEANDSGGDSKDGSASATANASSAWTCIQQWPIPKNVKEVRSFLGFSGYYRCFIKNYATLASPLTDLLRKDSFVWTSQTQDAFIILKEKLSTTPVLNLSNFSMPFTIETSSYPNPDQQKWLSKFLGYDFQIVYRPGKHNQAADALSCVSHFHFLAFSSHTLSFLENLKQSTINCPELQSIILGLTSDPPTHPHHSLKDGIILYKGRMVVPSTSPLCQQLFTEFHDIVTRGHASITRTLHRLSSNFYWKNMRQDAQRYVNNY</sequence>
<keyword evidence="6" id="KW-0654">Proteoglycan</keyword>
<dbReference type="Gene3D" id="1.10.340.70">
    <property type="match status" value="1"/>
</dbReference>
<evidence type="ECO:0000256" key="7">
    <source>
        <dbReference type="ARBA" id="ARBA00023136"/>
    </source>
</evidence>
<dbReference type="SMART" id="SM00554">
    <property type="entry name" value="FAS1"/>
    <property type="match status" value="1"/>
</dbReference>
<dbReference type="InterPro" id="IPR045003">
    <property type="entry name" value="FLA_A"/>
</dbReference>
<protein>
    <recommendedName>
        <fullName evidence="12">FAS1 domain-containing protein</fullName>
    </recommendedName>
</protein>
<dbReference type="GO" id="GO:0009834">
    <property type="term" value="P:plant-type secondary cell wall biogenesis"/>
    <property type="evidence" value="ECO:0007669"/>
    <property type="project" value="TreeGrafter"/>
</dbReference>
<feature type="domain" description="FAS1" evidence="12">
    <location>
        <begin position="36"/>
        <end position="180"/>
    </location>
</feature>
<organism evidence="13 14">
    <name type="scientific">Mikania micrantha</name>
    <name type="common">bitter vine</name>
    <dbReference type="NCBI Taxonomy" id="192012"/>
    <lineage>
        <taxon>Eukaryota</taxon>
        <taxon>Viridiplantae</taxon>
        <taxon>Streptophyta</taxon>
        <taxon>Embryophyta</taxon>
        <taxon>Tracheophyta</taxon>
        <taxon>Spermatophyta</taxon>
        <taxon>Magnoliopsida</taxon>
        <taxon>eudicotyledons</taxon>
        <taxon>Gunneridae</taxon>
        <taxon>Pentapetalae</taxon>
        <taxon>asterids</taxon>
        <taxon>campanulids</taxon>
        <taxon>Asterales</taxon>
        <taxon>Asteraceae</taxon>
        <taxon>Asteroideae</taxon>
        <taxon>Heliantheae alliance</taxon>
        <taxon>Eupatorieae</taxon>
        <taxon>Mikania</taxon>
    </lineage>
</organism>
<comment type="caution">
    <text evidence="13">The sequence shown here is derived from an EMBL/GenBank/DDBJ whole genome shotgun (WGS) entry which is preliminary data.</text>
</comment>
<dbReference type="PROSITE" id="PS50213">
    <property type="entry name" value="FAS1"/>
    <property type="match status" value="1"/>
</dbReference>